<evidence type="ECO:0000256" key="2">
    <source>
        <dbReference type="ARBA" id="ARBA00022827"/>
    </source>
</evidence>
<proteinExistence type="predicted"/>
<dbReference type="Gene3D" id="3.30.43.10">
    <property type="entry name" value="Uridine Diphospho-n-acetylenolpyruvylglucosamine Reductase, domain 2"/>
    <property type="match status" value="1"/>
</dbReference>
<keyword evidence="3 5" id="KW-0560">Oxidoreductase</keyword>
<evidence type="ECO:0000313" key="6">
    <source>
        <dbReference type="Proteomes" id="UP000277498"/>
    </source>
</evidence>
<keyword evidence="6" id="KW-1185">Reference proteome</keyword>
<dbReference type="EMBL" id="UXAW01000051">
    <property type="protein sequence ID" value="VDC24954.1"/>
    <property type="molecule type" value="Genomic_DNA"/>
</dbReference>
<evidence type="ECO:0000313" key="5">
    <source>
        <dbReference type="EMBL" id="VDC24954.1"/>
    </source>
</evidence>
<dbReference type="InterPro" id="IPR016167">
    <property type="entry name" value="FAD-bd_PCMH_sub1"/>
</dbReference>
<dbReference type="OrthoDB" id="9793944at2"/>
<dbReference type="PROSITE" id="PS51387">
    <property type="entry name" value="FAD_PCMH"/>
    <property type="match status" value="1"/>
</dbReference>
<dbReference type="InterPro" id="IPR036683">
    <property type="entry name" value="CO_DH_flav_C_dom_sf"/>
</dbReference>
<dbReference type="Pfam" id="PF03450">
    <property type="entry name" value="CO_deh_flav_C"/>
    <property type="match status" value="1"/>
</dbReference>
<dbReference type="InterPro" id="IPR016169">
    <property type="entry name" value="FAD-bd_PCMH_sub2"/>
</dbReference>
<dbReference type="InterPro" id="IPR016166">
    <property type="entry name" value="FAD-bd_PCMH"/>
</dbReference>
<dbReference type="PANTHER" id="PTHR42659">
    <property type="entry name" value="XANTHINE DEHYDROGENASE SUBUNIT C-RELATED"/>
    <property type="match status" value="1"/>
</dbReference>
<organism evidence="5 6">
    <name type="scientific">Pseudogemmobacter humi</name>
    <dbReference type="NCBI Taxonomy" id="2483812"/>
    <lineage>
        <taxon>Bacteria</taxon>
        <taxon>Pseudomonadati</taxon>
        <taxon>Pseudomonadota</taxon>
        <taxon>Alphaproteobacteria</taxon>
        <taxon>Rhodobacterales</taxon>
        <taxon>Paracoccaceae</taxon>
        <taxon>Pseudogemmobacter</taxon>
    </lineage>
</organism>
<accession>A0A3P5XBS6</accession>
<dbReference type="RefSeq" id="WP_124085758.1">
    <property type="nucleotide sequence ID" value="NZ_UXAW01000051.1"/>
</dbReference>
<dbReference type="SUPFAM" id="SSF56176">
    <property type="entry name" value="FAD-binding/transporter-associated domain-like"/>
    <property type="match status" value="1"/>
</dbReference>
<dbReference type="InterPro" id="IPR005107">
    <property type="entry name" value="CO_DH_flav_C"/>
</dbReference>
<dbReference type="Proteomes" id="UP000277498">
    <property type="component" value="Unassembled WGS sequence"/>
</dbReference>
<dbReference type="InterPro" id="IPR002346">
    <property type="entry name" value="Mopterin_DH_FAD-bd"/>
</dbReference>
<dbReference type="InterPro" id="IPR036318">
    <property type="entry name" value="FAD-bd_PCMH-like_sf"/>
</dbReference>
<name>A0A3P5XBS6_9RHOB</name>
<evidence type="ECO:0000259" key="4">
    <source>
        <dbReference type="PROSITE" id="PS51387"/>
    </source>
</evidence>
<reference evidence="5 6" key="1">
    <citation type="submission" date="2018-11" db="EMBL/GenBank/DDBJ databases">
        <authorList>
            <person name="Criscuolo A."/>
        </authorList>
    </citation>
    <scope>NUCLEOTIDE SEQUENCE [LARGE SCALE GENOMIC DNA]</scope>
    <source>
        <strain evidence="5">ACIP111625</strain>
    </source>
</reference>
<gene>
    <name evidence="5" type="primary">cdhB</name>
    <name evidence="5" type="ORF">XINFAN_01341</name>
</gene>
<dbReference type="AlphaFoldDB" id="A0A3P5XBS6"/>
<dbReference type="Pfam" id="PF00941">
    <property type="entry name" value="FAD_binding_5"/>
    <property type="match status" value="1"/>
</dbReference>
<dbReference type="InterPro" id="IPR051312">
    <property type="entry name" value="Diverse_Substr_Oxidored"/>
</dbReference>
<keyword evidence="1" id="KW-0285">Flavoprotein</keyword>
<dbReference type="Gene3D" id="3.30.465.10">
    <property type="match status" value="1"/>
</dbReference>
<evidence type="ECO:0000256" key="1">
    <source>
        <dbReference type="ARBA" id="ARBA00022630"/>
    </source>
</evidence>
<dbReference type="GO" id="GO:0034875">
    <property type="term" value="F:caffeine oxidase activity"/>
    <property type="evidence" value="ECO:0007669"/>
    <property type="project" value="UniProtKB-EC"/>
</dbReference>
<dbReference type="SUPFAM" id="SSF55447">
    <property type="entry name" value="CO dehydrogenase flavoprotein C-terminal domain-like"/>
    <property type="match status" value="1"/>
</dbReference>
<sequence length="287" mass="30400">MKPASFSYHKPGSVSAALALLAQFGEEGKIIAGGQSLVPSMNFRLARPETLIDINHIAEIQGVSDQGDHLEIGAVTRHATFHHPVSPCPLGRMLTKVVANIAHYPIRQRGTFGGSLSHADPASEWCLVAVTMGAEMEIHGPAGARRVPAAQFFRGTFTTAVGRDELLARIRLPKLPEGWGTGFYEFSRRKGDFALAMALAALKVEGGTIRAARLGLGAVGAHPQRLEALEAELTGQPATPQTFAAIGARAQTMVTPSGDIHGSAEYRRELAATVIARALTRAAEDAA</sequence>
<feature type="domain" description="FAD-binding PCMH-type" evidence="4">
    <location>
        <begin position="1"/>
        <end position="177"/>
    </location>
</feature>
<dbReference type="PANTHER" id="PTHR42659:SF2">
    <property type="entry name" value="XANTHINE DEHYDROGENASE SUBUNIT C-RELATED"/>
    <property type="match status" value="1"/>
</dbReference>
<dbReference type="GO" id="GO:0071949">
    <property type="term" value="F:FAD binding"/>
    <property type="evidence" value="ECO:0007669"/>
    <property type="project" value="InterPro"/>
</dbReference>
<dbReference type="Gene3D" id="3.30.390.50">
    <property type="entry name" value="CO dehydrogenase flavoprotein, C-terminal domain"/>
    <property type="match status" value="1"/>
</dbReference>
<keyword evidence="2" id="KW-0274">FAD</keyword>
<protein>
    <submittedName>
        <fullName evidence="5">Caffeine dehydrogenase subunit beta</fullName>
        <ecNumber evidence="5">1.17.5.2</ecNumber>
    </submittedName>
</protein>
<dbReference type="SMART" id="SM01092">
    <property type="entry name" value="CO_deh_flav_C"/>
    <property type="match status" value="1"/>
</dbReference>
<dbReference type="EC" id="1.17.5.2" evidence="5"/>
<evidence type="ECO:0000256" key="3">
    <source>
        <dbReference type="ARBA" id="ARBA00023002"/>
    </source>
</evidence>